<evidence type="ECO:0000256" key="1">
    <source>
        <dbReference type="ARBA" id="ARBA00022729"/>
    </source>
</evidence>
<dbReference type="InterPro" id="IPR007110">
    <property type="entry name" value="Ig-like_dom"/>
</dbReference>
<sequence>MGSVLAMAKDFLQQHNKMLNELQMKSTEINALLSTLPATLETLDAESQRDCKAKAEELVRQSDSLREALERRTELARTFVKFHSLAVELASDMDALDDTLNPSTITTNALNSCKQRWLNVQQVFLQFVNTGTNFNEDSYKEPEPAREKDISTLRRIVEDKRSVWERSWTERRLELDQSQQLCQFDVDLEHIYKNIEQLEEQLISVRGQYGESLATAKATSLTFLYFEKTIELLQQRIETFVSAAEVMSKTDGNSSKHIQVEVSRLRKRWEEFEKQVSESRRLIDLSIQFFTLVEEAEDWFREGSQLLVTIARRSAVSKTPEDATEMLNELEIFFKPGESIQDDRINKIADLAEQLFVGEARPPAQVSQVREESREMKTSFQQVTKELKSLLEGYKEPEKMDVVPSEPPVTLIKEQHTTTHVTSTEKTIIEVVENGVTTVRKQKSPSPPPKKAKYQEIEAIPMPPQFSQPLADAVIWYHEERPVKESEDFQLLFHGDRCSLIIQEAYVEDSGEYKVVAINSAGEASSKCRLTVQSVGGSDVKGATRQAAVETTTREKKVEMSVCSMPKFTQLLTDVLVPVGESVTLECTVSGQPMPVVAWLHNSRTIVPSDRIKWEQSEDGHCTLHIDNVTVEDKGNYTALVQSKMGEAKCFAHLIVKGSISDQEAEAKIKHDDRPVLPSFTELFADRIVCLGEPTKFECIVAGKPKPKVRWLFNDKPVAGKDMLISTSGPRQVLSIPSVTSETAGQITCVAENEAGKAACTAKLAISDAPIDILLPTLDNIKLSETEGGVEMRRQVVSESSSSRVYSSGTTIASHGSTTEHPPTVHVQSVSSRSELASHKIGDQPAVQEKNSLLFTTKSAVTCNEADPAELEAVQCICQHLTQIHWKSSI</sequence>
<feature type="domain" description="Ig-like" evidence="4">
    <location>
        <begin position="566"/>
        <end position="643"/>
    </location>
</feature>
<feature type="domain" description="Ig-like" evidence="4">
    <location>
        <begin position="678"/>
        <end position="767"/>
    </location>
</feature>
<dbReference type="Gene3D" id="1.20.58.60">
    <property type="match status" value="1"/>
</dbReference>
<dbReference type="SMART" id="SM00408">
    <property type="entry name" value="IGc2"/>
    <property type="match status" value="2"/>
</dbReference>
<dbReference type="GO" id="GO:0050808">
    <property type="term" value="P:synapse organization"/>
    <property type="evidence" value="ECO:0007669"/>
    <property type="project" value="TreeGrafter"/>
</dbReference>
<dbReference type="STRING" id="195883.A0A482XE25"/>
<dbReference type="GO" id="GO:0008046">
    <property type="term" value="F:axon guidance receptor activity"/>
    <property type="evidence" value="ECO:0007669"/>
    <property type="project" value="TreeGrafter"/>
</dbReference>
<dbReference type="Proteomes" id="UP000291343">
    <property type="component" value="Unassembled WGS sequence"/>
</dbReference>
<evidence type="ECO:0000256" key="2">
    <source>
        <dbReference type="ARBA" id="ARBA00023157"/>
    </source>
</evidence>
<dbReference type="SUPFAM" id="SSF46966">
    <property type="entry name" value="Spectrin repeat"/>
    <property type="match status" value="1"/>
</dbReference>
<dbReference type="InterPro" id="IPR036179">
    <property type="entry name" value="Ig-like_dom_sf"/>
</dbReference>
<dbReference type="AlphaFoldDB" id="A0A482XE25"/>
<dbReference type="InterPro" id="IPR050958">
    <property type="entry name" value="Cell_Adh-Cytoskel_Orgn"/>
</dbReference>
<dbReference type="PROSITE" id="PS50835">
    <property type="entry name" value="IG_LIKE"/>
    <property type="match status" value="2"/>
</dbReference>
<evidence type="ECO:0000259" key="4">
    <source>
        <dbReference type="PROSITE" id="PS50835"/>
    </source>
</evidence>
<dbReference type="PANTHER" id="PTHR45080:SF8">
    <property type="entry name" value="IG-LIKE DOMAIN-CONTAINING PROTEIN"/>
    <property type="match status" value="1"/>
</dbReference>
<dbReference type="InterPro" id="IPR058157">
    <property type="entry name" value="Spectrin_met"/>
</dbReference>
<dbReference type="GO" id="GO:0005737">
    <property type="term" value="C:cytoplasm"/>
    <property type="evidence" value="ECO:0007669"/>
    <property type="project" value="UniProtKB-ARBA"/>
</dbReference>
<dbReference type="Pfam" id="PF25101">
    <property type="entry name" value="Spectrin_7"/>
    <property type="match status" value="1"/>
</dbReference>
<dbReference type="InterPro" id="IPR003598">
    <property type="entry name" value="Ig_sub2"/>
</dbReference>
<keyword evidence="2" id="KW-1015">Disulfide bond</keyword>
<dbReference type="InterPro" id="IPR018159">
    <property type="entry name" value="Spectrin/alpha-actinin"/>
</dbReference>
<dbReference type="EMBL" id="QKKF02011863">
    <property type="protein sequence ID" value="RZF43973.1"/>
    <property type="molecule type" value="Genomic_DNA"/>
</dbReference>
<protein>
    <recommendedName>
        <fullName evidence="4">Ig-like domain-containing protein</fullName>
    </recommendedName>
</protein>
<dbReference type="SMR" id="A0A482XE25"/>
<keyword evidence="3" id="KW-0393">Immunoglobulin domain</keyword>
<dbReference type="InterPro" id="IPR002017">
    <property type="entry name" value="Spectrin_repeat"/>
</dbReference>
<dbReference type="SMART" id="SM00409">
    <property type="entry name" value="IG"/>
    <property type="match status" value="3"/>
</dbReference>
<dbReference type="GO" id="GO:0007156">
    <property type="term" value="P:homophilic cell adhesion via plasma membrane adhesion molecules"/>
    <property type="evidence" value="ECO:0007669"/>
    <property type="project" value="TreeGrafter"/>
</dbReference>
<evidence type="ECO:0000256" key="3">
    <source>
        <dbReference type="ARBA" id="ARBA00023319"/>
    </source>
</evidence>
<proteinExistence type="predicted"/>
<dbReference type="GO" id="GO:0043025">
    <property type="term" value="C:neuronal cell body"/>
    <property type="evidence" value="ECO:0007669"/>
    <property type="project" value="TreeGrafter"/>
</dbReference>
<dbReference type="GO" id="GO:0030424">
    <property type="term" value="C:axon"/>
    <property type="evidence" value="ECO:0007669"/>
    <property type="project" value="TreeGrafter"/>
</dbReference>
<dbReference type="FunFam" id="2.60.40.10:FF:000032">
    <property type="entry name" value="palladin isoform X1"/>
    <property type="match status" value="1"/>
</dbReference>
<keyword evidence="1" id="KW-0732">Signal</keyword>
<dbReference type="SUPFAM" id="SSF48726">
    <property type="entry name" value="Immunoglobulin"/>
    <property type="match status" value="3"/>
</dbReference>
<organism evidence="5 6">
    <name type="scientific">Laodelphax striatellus</name>
    <name type="common">Small brown planthopper</name>
    <name type="synonym">Delphax striatella</name>
    <dbReference type="NCBI Taxonomy" id="195883"/>
    <lineage>
        <taxon>Eukaryota</taxon>
        <taxon>Metazoa</taxon>
        <taxon>Ecdysozoa</taxon>
        <taxon>Arthropoda</taxon>
        <taxon>Hexapoda</taxon>
        <taxon>Insecta</taxon>
        <taxon>Pterygota</taxon>
        <taxon>Neoptera</taxon>
        <taxon>Paraneoptera</taxon>
        <taxon>Hemiptera</taxon>
        <taxon>Auchenorrhyncha</taxon>
        <taxon>Fulgoroidea</taxon>
        <taxon>Delphacidae</taxon>
        <taxon>Criomorphinae</taxon>
        <taxon>Laodelphax</taxon>
    </lineage>
</organism>
<accession>A0A482XE25</accession>
<dbReference type="InterPro" id="IPR003599">
    <property type="entry name" value="Ig_sub"/>
</dbReference>
<dbReference type="PANTHER" id="PTHR45080">
    <property type="entry name" value="CONTACTIN 5"/>
    <property type="match status" value="1"/>
</dbReference>
<dbReference type="FunFam" id="2.60.40.10:FF:000849">
    <property type="entry name" value="Uncharacterized protein, isoform F"/>
    <property type="match status" value="1"/>
</dbReference>
<dbReference type="InterPro" id="IPR013783">
    <property type="entry name" value="Ig-like_fold"/>
</dbReference>
<name>A0A482XE25_LAOST</name>
<dbReference type="CDD" id="cd00176">
    <property type="entry name" value="SPEC"/>
    <property type="match status" value="1"/>
</dbReference>
<dbReference type="OrthoDB" id="2152335at2759"/>
<gene>
    <name evidence="5" type="ORF">LSTR_LSTR013424</name>
</gene>
<evidence type="ECO:0000313" key="6">
    <source>
        <dbReference type="Proteomes" id="UP000291343"/>
    </source>
</evidence>
<dbReference type="InParanoid" id="A0A482XE25"/>
<dbReference type="Pfam" id="PF07679">
    <property type="entry name" value="I-set"/>
    <property type="match status" value="3"/>
</dbReference>
<keyword evidence="6" id="KW-1185">Reference proteome</keyword>
<comment type="caution">
    <text evidence="5">The sequence shown here is derived from an EMBL/GenBank/DDBJ whole genome shotgun (WGS) entry which is preliminary data.</text>
</comment>
<dbReference type="InterPro" id="IPR013098">
    <property type="entry name" value="Ig_I-set"/>
</dbReference>
<dbReference type="Gene3D" id="2.60.40.10">
    <property type="entry name" value="Immunoglobulins"/>
    <property type="match status" value="3"/>
</dbReference>
<reference evidence="5 6" key="1">
    <citation type="journal article" date="2017" name="Gigascience">
        <title>Genome sequence of the small brown planthopper, Laodelphax striatellus.</title>
        <authorList>
            <person name="Zhu J."/>
            <person name="Jiang F."/>
            <person name="Wang X."/>
            <person name="Yang P."/>
            <person name="Bao Y."/>
            <person name="Zhao W."/>
            <person name="Wang W."/>
            <person name="Lu H."/>
            <person name="Wang Q."/>
            <person name="Cui N."/>
            <person name="Li J."/>
            <person name="Chen X."/>
            <person name="Luo L."/>
            <person name="Yu J."/>
            <person name="Kang L."/>
            <person name="Cui F."/>
        </authorList>
    </citation>
    <scope>NUCLEOTIDE SEQUENCE [LARGE SCALE GENOMIC DNA]</scope>
    <source>
        <strain evidence="5">Lst14</strain>
    </source>
</reference>
<dbReference type="Pfam" id="PF00435">
    <property type="entry name" value="Spectrin"/>
    <property type="match status" value="1"/>
</dbReference>
<evidence type="ECO:0000313" key="5">
    <source>
        <dbReference type="EMBL" id="RZF43973.1"/>
    </source>
</evidence>
<dbReference type="GO" id="GO:0005886">
    <property type="term" value="C:plasma membrane"/>
    <property type="evidence" value="ECO:0007669"/>
    <property type="project" value="TreeGrafter"/>
</dbReference>